<feature type="coiled-coil region" evidence="1">
    <location>
        <begin position="380"/>
        <end position="411"/>
    </location>
</feature>
<dbReference type="Proteomes" id="UP000054408">
    <property type="component" value="Unassembled WGS sequence"/>
</dbReference>
<feature type="region of interest" description="Disordered" evidence="2">
    <location>
        <begin position="133"/>
        <end position="152"/>
    </location>
</feature>
<dbReference type="Gene3D" id="1.20.5.340">
    <property type="match status" value="1"/>
</dbReference>
<name>A0A0L0DAH8_THETB</name>
<feature type="region of interest" description="Disordered" evidence="2">
    <location>
        <begin position="52"/>
        <end position="119"/>
    </location>
</feature>
<feature type="compositionally biased region" description="Polar residues" evidence="2">
    <location>
        <begin position="195"/>
        <end position="206"/>
    </location>
</feature>
<evidence type="ECO:0000313" key="3">
    <source>
        <dbReference type="EMBL" id="KNC49240.1"/>
    </source>
</evidence>
<evidence type="ECO:0000256" key="1">
    <source>
        <dbReference type="SAM" id="Coils"/>
    </source>
</evidence>
<feature type="compositionally biased region" description="Low complexity" evidence="2">
    <location>
        <begin position="52"/>
        <end position="86"/>
    </location>
</feature>
<keyword evidence="1" id="KW-0175">Coiled coil</keyword>
<proteinExistence type="predicted"/>
<sequence length="431" mass="46668">MPSALAKSIAREAARIVGPGRSSLSYDATLSNLAAESATTLSSALSRARAQQTRVARVLRSSRPSPSLRRVRSPHGSPHGSSYGYESENDKASRDARRRRTARRRGRRPSIVDASSAASADIEHAATLRSRMSVRRRATAGSSPASGSDFRDSGLESVAAWVSPIARQRESSPIARRYESSPGVPRPRQGERAGRTQSPTAMALQSENEKLKQENKMLRESVEAAEAELETAMATMVELRNQATALKSQVRSHGGASATEATLRRELAAARRELAESRKRSPVRGVAADAAMEAELAAEVKRRFVAEERAEELKGGLDAMKDRLSTLTISMRELEAASQANVCGICRGRGGLSRASTLSMTDLRQETGGGRGSHGMSREQEIAIRQRDEAVAEVQRLRRELATNAERLAKKDAGLRAVTRQLKALRSQLGP</sequence>
<organism evidence="3 4">
    <name type="scientific">Thecamonas trahens ATCC 50062</name>
    <dbReference type="NCBI Taxonomy" id="461836"/>
    <lineage>
        <taxon>Eukaryota</taxon>
        <taxon>Apusozoa</taxon>
        <taxon>Apusomonadida</taxon>
        <taxon>Apusomonadidae</taxon>
        <taxon>Thecamonas</taxon>
    </lineage>
</organism>
<dbReference type="RefSeq" id="XP_013757956.1">
    <property type="nucleotide sequence ID" value="XM_013902502.1"/>
</dbReference>
<reference evidence="3 4" key="1">
    <citation type="submission" date="2010-05" db="EMBL/GenBank/DDBJ databases">
        <title>The Genome Sequence of Thecamonas trahens ATCC 50062.</title>
        <authorList>
            <consortium name="The Broad Institute Genome Sequencing Platform"/>
            <person name="Russ C."/>
            <person name="Cuomo C."/>
            <person name="Shea T."/>
            <person name="Young S.K."/>
            <person name="Zeng Q."/>
            <person name="Koehrsen M."/>
            <person name="Haas B."/>
            <person name="Borodovsky M."/>
            <person name="Guigo R."/>
            <person name="Alvarado L."/>
            <person name="Berlin A."/>
            <person name="Bochicchio J."/>
            <person name="Borenstein D."/>
            <person name="Chapman S."/>
            <person name="Chen Z."/>
            <person name="Freedman E."/>
            <person name="Gellesch M."/>
            <person name="Goldberg J."/>
            <person name="Griggs A."/>
            <person name="Gujja S."/>
            <person name="Heilman E."/>
            <person name="Heiman D."/>
            <person name="Hepburn T."/>
            <person name="Howarth C."/>
            <person name="Jen D."/>
            <person name="Larson L."/>
            <person name="Mehta T."/>
            <person name="Park D."/>
            <person name="Pearson M."/>
            <person name="Roberts A."/>
            <person name="Saif S."/>
            <person name="Shenoy N."/>
            <person name="Sisk P."/>
            <person name="Stolte C."/>
            <person name="Sykes S."/>
            <person name="Thomson T."/>
            <person name="Walk T."/>
            <person name="White J."/>
            <person name="Yandava C."/>
            <person name="Burger G."/>
            <person name="Gray M.W."/>
            <person name="Holland P.W.H."/>
            <person name="King N."/>
            <person name="Lang F.B.F."/>
            <person name="Roger A.J."/>
            <person name="Ruiz-Trillo I."/>
            <person name="Lander E."/>
            <person name="Nusbaum C."/>
        </authorList>
    </citation>
    <scope>NUCLEOTIDE SEQUENCE [LARGE SCALE GENOMIC DNA]</scope>
    <source>
        <strain evidence="3 4">ATCC 50062</strain>
    </source>
</reference>
<evidence type="ECO:0000313" key="4">
    <source>
        <dbReference type="Proteomes" id="UP000054408"/>
    </source>
</evidence>
<protein>
    <submittedName>
        <fullName evidence="3">Uncharacterized protein</fullName>
    </submittedName>
</protein>
<keyword evidence="4" id="KW-1185">Reference proteome</keyword>
<dbReference type="GeneID" id="25564679"/>
<dbReference type="AlphaFoldDB" id="A0A0L0DAH8"/>
<dbReference type="EMBL" id="GL349454">
    <property type="protein sequence ID" value="KNC49240.1"/>
    <property type="molecule type" value="Genomic_DNA"/>
</dbReference>
<evidence type="ECO:0000256" key="2">
    <source>
        <dbReference type="SAM" id="MobiDB-lite"/>
    </source>
</evidence>
<accession>A0A0L0DAH8</accession>
<gene>
    <name evidence="3" type="ORF">AMSG_05231</name>
</gene>
<feature type="compositionally biased region" description="Basic residues" evidence="2">
    <location>
        <begin position="96"/>
        <end position="108"/>
    </location>
</feature>
<feature type="region of interest" description="Disordered" evidence="2">
    <location>
        <begin position="169"/>
        <end position="212"/>
    </location>
</feature>